<dbReference type="EMBL" id="QGHB01000011">
    <property type="protein sequence ID" value="PWK83196.1"/>
    <property type="molecule type" value="Genomic_DNA"/>
</dbReference>
<comment type="caution">
    <text evidence="1">The sequence shown here is derived from an EMBL/GenBank/DDBJ whole genome shotgun (WGS) entry which is preliminary data.</text>
</comment>
<dbReference type="RefSeq" id="WP_146231744.1">
    <property type="nucleotide sequence ID" value="NZ_QGHB01000011.1"/>
</dbReference>
<evidence type="ECO:0000313" key="2">
    <source>
        <dbReference type="Proteomes" id="UP000246005"/>
    </source>
</evidence>
<dbReference type="AlphaFoldDB" id="A0A316HRW2"/>
<reference evidence="1 2" key="1">
    <citation type="submission" date="2018-05" db="EMBL/GenBank/DDBJ databases">
        <title>Genomic Encyclopedia of Type Strains, Phase IV (KMG-IV): sequencing the most valuable type-strain genomes for metagenomic binning, comparative biology and taxonomic classification.</title>
        <authorList>
            <person name="Goeker M."/>
        </authorList>
    </citation>
    <scope>NUCLEOTIDE SEQUENCE [LARGE SCALE GENOMIC DNA]</scope>
    <source>
        <strain evidence="1 2">DSM 45480</strain>
    </source>
</reference>
<organism evidence="1 2">
    <name type="scientific">Lentzea atacamensis</name>
    <dbReference type="NCBI Taxonomy" id="531938"/>
    <lineage>
        <taxon>Bacteria</taxon>
        <taxon>Bacillati</taxon>
        <taxon>Actinomycetota</taxon>
        <taxon>Actinomycetes</taxon>
        <taxon>Pseudonocardiales</taxon>
        <taxon>Pseudonocardiaceae</taxon>
        <taxon>Lentzea</taxon>
    </lineage>
</organism>
<name>A0A316HRW2_9PSEU</name>
<proteinExistence type="predicted"/>
<gene>
    <name evidence="1" type="ORF">C8D88_11181</name>
</gene>
<dbReference type="Proteomes" id="UP000246005">
    <property type="component" value="Unassembled WGS sequence"/>
</dbReference>
<sequence length="324" mass="34678">MTTPTSATDAQFYRAQQRIVRTAANQAQTAWRQLDSPAADSAAAAAVRLQVVATIEQAQAEAAALAPLYIAATLAALGAVSNPVGALVSAMFSGLATNGLPLAALVDFALRRYRLALLAGMPPSEAHALGLAKLLTYVTTEAADAGRLARHAAAILEPELAGYERVVTLPACGRCILLAGRLYSFSTGFERHPTCDCDMRPVTHDQWRDDRPSNTPRGLFESMTPAQQNKAFGPGDAEAIRAGADISRTVNARRRNAVYVAGGHEYTLDATTVRGHGRQLGELAKQGGRYSRSRVPRPTAAQLVNTARDRDELIRQLGRFGYVR</sequence>
<protein>
    <submittedName>
        <fullName evidence="1">Uncharacterized protein</fullName>
    </submittedName>
</protein>
<evidence type="ECO:0000313" key="1">
    <source>
        <dbReference type="EMBL" id="PWK83196.1"/>
    </source>
</evidence>
<accession>A0A316HRW2</accession>